<name>A0AAD8V4U8_9PEZI</name>
<feature type="compositionally biased region" description="Polar residues" evidence="9">
    <location>
        <begin position="501"/>
        <end position="511"/>
    </location>
</feature>
<dbReference type="Proteomes" id="UP001230504">
    <property type="component" value="Unassembled WGS sequence"/>
</dbReference>
<proteinExistence type="inferred from homology"/>
<dbReference type="GO" id="GO:0070187">
    <property type="term" value="C:shelterin complex"/>
    <property type="evidence" value="ECO:0007669"/>
    <property type="project" value="TreeGrafter"/>
</dbReference>
<evidence type="ECO:0000256" key="1">
    <source>
        <dbReference type="ARBA" id="ARBA00010467"/>
    </source>
</evidence>
<dbReference type="InterPro" id="IPR009057">
    <property type="entry name" value="Homeodomain-like_sf"/>
</dbReference>
<evidence type="ECO:0000256" key="3">
    <source>
        <dbReference type="ARBA" id="ARBA00022895"/>
    </source>
</evidence>
<accession>A0AAD8V4U8</accession>
<dbReference type="Pfam" id="PF08914">
    <property type="entry name" value="Myb_Rap1"/>
    <property type="match status" value="1"/>
</dbReference>
<evidence type="ECO:0000256" key="2">
    <source>
        <dbReference type="ARBA" id="ARBA00022454"/>
    </source>
</evidence>
<dbReference type="Gene3D" id="3.40.50.10190">
    <property type="entry name" value="BRCT domain"/>
    <property type="match status" value="1"/>
</dbReference>
<evidence type="ECO:0000313" key="12">
    <source>
        <dbReference type="EMBL" id="KAK1590581.1"/>
    </source>
</evidence>
<keyword evidence="5" id="KW-0010">Activator</keyword>
<dbReference type="CDD" id="cd11655">
    <property type="entry name" value="rap1_myb-like"/>
    <property type="match status" value="2"/>
</dbReference>
<feature type="domain" description="ARID" evidence="11">
    <location>
        <begin position="372"/>
        <end position="470"/>
    </location>
</feature>
<dbReference type="InterPro" id="IPR039595">
    <property type="entry name" value="TE2IP/Rap1"/>
</dbReference>
<comment type="subunit">
    <text evidence="8">Homodimer.</text>
</comment>
<dbReference type="EMBL" id="JAHLJV010000030">
    <property type="protein sequence ID" value="KAK1590581.1"/>
    <property type="molecule type" value="Genomic_DNA"/>
</dbReference>
<dbReference type="InterPro" id="IPR036420">
    <property type="entry name" value="BRCT_dom_sf"/>
</dbReference>
<reference evidence="12" key="1">
    <citation type="submission" date="2021-06" db="EMBL/GenBank/DDBJ databases">
        <title>Comparative genomics, transcriptomics and evolutionary studies reveal genomic signatures of adaptation to plant cell wall in hemibiotrophic fungi.</title>
        <authorList>
            <consortium name="DOE Joint Genome Institute"/>
            <person name="Baroncelli R."/>
            <person name="Diaz J.F."/>
            <person name="Benocci T."/>
            <person name="Peng M."/>
            <person name="Battaglia E."/>
            <person name="Haridas S."/>
            <person name="Andreopoulos W."/>
            <person name="Labutti K."/>
            <person name="Pangilinan J."/>
            <person name="Floch G.L."/>
            <person name="Makela M.R."/>
            <person name="Henrissat B."/>
            <person name="Grigoriev I.V."/>
            <person name="Crouch J.A."/>
            <person name="De Vries R.P."/>
            <person name="Sukno S.A."/>
            <person name="Thon M.R."/>
        </authorList>
    </citation>
    <scope>NUCLEOTIDE SEQUENCE</scope>
    <source>
        <strain evidence="12">CBS 125086</strain>
    </source>
</reference>
<dbReference type="PROSITE" id="PS50172">
    <property type="entry name" value="BRCT"/>
    <property type="match status" value="1"/>
</dbReference>
<dbReference type="Pfam" id="PF01388">
    <property type="entry name" value="ARID"/>
    <property type="match status" value="1"/>
</dbReference>
<comment type="function">
    <text evidence="8">Involved in the regulation of telomere length, clustering and has a specific role in telomere position effect (TPE).</text>
</comment>
<dbReference type="PANTHER" id="PTHR16466:SF6">
    <property type="entry name" value="TELOMERIC REPEAT-BINDING FACTOR 2-INTERACTING PROTEIN 1"/>
    <property type="match status" value="1"/>
</dbReference>
<comment type="similarity">
    <text evidence="1 8">Belongs to the RAP1 family.</text>
</comment>
<keyword evidence="3 8" id="KW-0779">Telomere</keyword>
<dbReference type="RefSeq" id="XP_060414063.1">
    <property type="nucleotide sequence ID" value="XM_060551560.1"/>
</dbReference>
<feature type="region of interest" description="Disordered" evidence="9">
    <location>
        <begin position="472"/>
        <end position="548"/>
    </location>
</feature>
<dbReference type="GeneID" id="85435800"/>
<evidence type="ECO:0000256" key="8">
    <source>
        <dbReference type="RuleBase" id="RU367107"/>
    </source>
</evidence>
<dbReference type="InterPro" id="IPR021661">
    <property type="entry name" value="Rap1_C"/>
</dbReference>
<dbReference type="GO" id="GO:0010833">
    <property type="term" value="P:telomere maintenance via telomere lengthening"/>
    <property type="evidence" value="ECO:0007669"/>
    <property type="project" value="UniProtKB-UniRule"/>
</dbReference>
<dbReference type="AlphaFoldDB" id="A0AAD8V4U8"/>
<keyword evidence="13" id="KW-1185">Reference proteome</keyword>
<evidence type="ECO:0000259" key="10">
    <source>
        <dbReference type="PROSITE" id="PS50172"/>
    </source>
</evidence>
<dbReference type="InterPro" id="IPR015010">
    <property type="entry name" value="TERF2IP_Myb"/>
</dbReference>
<keyword evidence="6" id="KW-0804">Transcription</keyword>
<dbReference type="InterPro" id="IPR036431">
    <property type="entry name" value="ARID_dom_sf"/>
</dbReference>
<evidence type="ECO:0000256" key="4">
    <source>
        <dbReference type="ARBA" id="ARBA00023015"/>
    </source>
</evidence>
<dbReference type="PROSITE" id="PS51011">
    <property type="entry name" value="ARID"/>
    <property type="match status" value="1"/>
</dbReference>
<keyword evidence="4" id="KW-0805">Transcription regulation</keyword>
<dbReference type="Gene3D" id="1.10.150.60">
    <property type="entry name" value="ARID DNA-binding domain"/>
    <property type="match status" value="1"/>
</dbReference>
<gene>
    <name evidence="12" type="ORF">LY79DRAFT_214153</name>
</gene>
<evidence type="ECO:0000313" key="13">
    <source>
        <dbReference type="Proteomes" id="UP001230504"/>
    </source>
</evidence>
<evidence type="ECO:0000259" key="11">
    <source>
        <dbReference type="PROSITE" id="PS51011"/>
    </source>
</evidence>
<dbReference type="InterPro" id="IPR001606">
    <property type="entry name" value="ARID_dom"/>
</dbReference>
<keyword evidence="2 8" id="KW-0158">Chromosome</keyword>
<dbReference type="SUPFAM" id="SSF46774">
    <property type="entry name" value="ARID-like"/>
    <property type="match status" value="1"/>
</dbReference>
<dbReference type="GO" id="GO:0031848">
    <property type="term" value="P:protection from non-homologous end joining at telomere"/>
    <property type="evidence" value="ECO:0007669"/>
    <property type="project" value="TreeGrafter"/>
</dbReference>
<dbReference type="InterPro" id="IPR001357">
    <property type="entry name" value="BRCT_dom"/>
</dbReference>
<evidence type="ECO:0000256" key="9">
    <source>
        <dbReference type="SAM" id="MobiDB-lite"/>
    </source>
</evidence>
<dbReference type="Pfam" id="PF11626">
    <property type="entry name" value="Rap1_C"/>
    <property type="match status" value="1"/>
</dbReference>
<protein>
    <recommendedName>
        <fullName evidence="8">DNA-binding protein RAP1</fullName>
    </recommendedName>
</protein>
<feature type="region of interest" description="Disordered" evidence="9">
    <location>
        <begin position="335"/>
        <end position="368"/>
    </location>
</feature>
<dbReference type="PANTHER" id="PTHR16466">
    <property type="entry name" value="TELOMERE REPEAT-BINDING FACTOR 2-INTERACTING PROTEIN 1"/>
    <property type="match status" value="1"/>
</dbReference>
<feature type="domain" description="BRCT" evidence="10">
    <location>
        <begin position="13"/>
        <end position="93"/>
    </location>
</feature>
<sequence length="808" mass="90226">MSAATTYSGVPGARGVLFKETSFYVFQRVPDRKTILDLITQNGGKIVKTDTNKADIIIADHPRPEYPSTSLHWKFIKDSVDNGAIQETDKYLIHQSPITSRLVGSSRSPALSAPLKGTRTPFTAADDAILAKWVLSHPINKRSGNEVYKTLEEMNNRHTRQSWRDRWVKKVSKLSQAALDSLVASAPDIQHSTPFPEIAQAGRRRSLAPVAPAVAQLPAAETPRAEAKPELTPSKRNKFTKAEDDELIQAAREHGPPLTTRFFQAFADRNTSHSLVAWRKHWTDILKPLLDEDFEGKNPLPKELSMNNHTLKQDTACSGQLSRQNEQARQLDTLPITKTSGPVAPLVSRPTAEEDYSTQTPETQGDGVASQGISREFFFDHLKGFWEFRRLKGAAGSGINELDLGINPKINGQPIDTYLLWQVVRDQYLQGGVEIDWEAAAKSLGLQSEAAQPLQQYYTDYVFEFAASGVLDEPDAESEDDDETSQSEKDELDLGILSKPQDMQSDATLSTSKKRLAIAMNPLGTPSTPNGRKKRQRFASDDEIPSTPDERLGIASFGNIGPSPSLSAGQGPRVIHGEEDVDMEGQVEQSPSRRARRFEPETQDFAFEDVPRQETQGSAEFDISPSQQLLGEVDAVEFVTPMPLSFKDKGKGVEREPATISSTARGLPAETIEVAPKERKERAIPDSQDSLDKTAELEDLIERFDTFGYARKDIITALKATSLCTPLATDLLKHLKKHKELPNNWQGVWTTNDDRRLRRVDDGNLEAGRHRAKLQKYWDYLVKKHTQERIQRRREFLAYLDEVAQSSQ</sequence>
<dbReference type="Pfam" id="PF16589">
    <property type="entry name" value="BRCT_2"/>
    <property type="match status" value="1"/>
</dbReference>
<comment type="caution">
    <text evidence="12">The sequence shown here is derived from an EMBL/GenBank/DDBJ whole genome shotgun (WGS) entry which is preliminary data.</text>
</comment>
<feature type="compositionally biased region" description="Acidic residues" evidence="9">
    <location>
        <begin position="472"/>
        <end position="493"/>
    </location>
</feature>
<evidence type="ECO:0000256" key="6">
    <source>
        <dbReference type="ARBA" id="ARBA00023163"/>
    </source>
</evidence>
<dbReference type="Gene3D" id="1.10.10.2170">
    <property type="match status" value="1"/>
</dbReference>
<organism evidence="12 13">
    <name type="scientific">Colletotrichum navitas</name>
    <dbReference type="NCBI Taxonomy" id="681940"/>
    <lineage>
        <taxon>Eukaryota</taxon>
        <taxon>Fungi</taxon>
        <taxon>Dikarya</taxon>
        <taxon>Ascomycota</taxon>
        <taxon>Pezizomycotina</taxon>
        <taxon>Sordariomycetes</taxon>
        <taxon>Hypocreomycetidae</taxon>
        <taxon>Glomerellales</taxon>
        <taxon>Glomerellaceae</taxon>
        <taxon>Colletotrichum</taxon>
        <taxon>Colletotrichum graminicola species complex</taxon>
    </lineage>
</organism>
<comment type="subcellular location">
    <subcellularLocation>
        <location evidence="8">Nucleus</location>
    </subcellularLocation>
    <subcellularLocation>
        <location evidence="8">Chromosome</location>
        <location evidence="8">Telomere</location>
    </subcellularLocation>
</comment>
<dbReference type="Gene3D" id="1.10.10.60">
    <property type="entry name" value="Homeodomain-like"/>
    <property type="match status" value="2"/>
</dbReference>
<keyword evidence="7 8" id="KW-0539">Nucleus</keyword>
<evidence type="ECO:0000256" key="5">
    <source>
        <dbReference type="ARBA" id="ARBA00023159"/>
    </source>
</evidence>
<dbReference type="InterPro" id="IPR038104">
    <property type="entry name" value="Rap1_C_sf"/>
</dbReference>
<dbReference type="SUPFAM" id="SSF46689">
    <property type="entry name" value="Homeodomain-like"/>
    <property type="match status" value="2"/>
</dbReference>
<evidence type="ECO:0000256" key="7">
    <source>
        <dbReference type="ARBA" id="ARBA00023242"/>
    </source>
</evidence>
<dbReference type="SUPFAM" id="SSF52113">
    <property type="entry name" value="BRCT domain"/>
    <property type="match status" value="1"/>
</dbReference>
<dbReference type="GO" id="GO:0042162">
    <property type="term" value="F:telomeric DNA binding"/>
    <property type="evidence" value="ECO:0007669"/>
    <property type="project" value="TreeGrafter"/>
</dbReference>